<reference evidence="2 3" key="1">
    <citation type="journal article" date="2014" name="Antonie Van Leeuwenhoek">
        <title>Hyphomonas beringensis sp. nov. and Hyphomonas chukchiensis sp. nov., isolated from surface seawater of the Bering Sea and Chukchi Sea.</title>
        <authorList>
            <person name="Li C."/>
            <person name="Lai Q."/>
            <person name="Li G."/>
            <person name="Dong C."/>
            <person name="Wang J."/>
            <person name="Liao Y."/>
            <person name="Shao Z."/>
        </authorList>
    </citation>
    <scope>NUCLEOTIDE SEQUENCE [LARGE SCALE GENOMIC DNA]</scope>
    <source>
        <strain evidence="2 3">VP2</strain>
    </source>
</reference>
<keyword evidence="3" id="KW-1185">Reference proteome</keyword>
<dbReference type="Gene3D" id="3.30.70.100">
    <property type="match status" value="1"/>
</dbReference>
<dbReference type="OrthoDB" id="9801832at2"/>
<feature type="domain" description="HMA" evidence="1">
    <location>
        <begin position="1"/>
        <end position="62"/>
    </location>
</feature>
<dbReference type="eggNOG" id="COG2608">
    <property type="taxonomic scope" value="Bacteria"/>
</dbReference>
<dbReference type="RefSeq" id="WP_035578279.1">
    <property type="nucleotide sequence ID" value="NZ_ARYJ01000002.1"/>
</dbReference>
<protein>
    <submittedName>
        <fullName evidence="2">Heavy metal transport/detoxification protein</fullName>
    </submittedName>
</protein>
<dbReference type="STRING" id="1280952.HJA_03436"/>
<accession>A0A059FID4</accession>
<dbReference type="InterPro" id="IPR036163">
    <property type="entry name" value="HMA_dom_sf"/>
</dbReference>
<comment type="caution">
    <text evidence="2">The sequence shown here is derived from an EMBL/GenBank/DDBJ whole genome shotgun (WGS) entry which is preliminary data.</text>
</comment>
<name>A0A059FID4_9PROT</name>
<dbReference type="PROSITE" id="PS50846">
    <property type="entry name" value="HMA_2"/>
    <property type="match status" value="1"/>
</dbReference>
<dbReference type="PATRIC" id="fig|1280952.3.peg.686"/>
<dbReference type="CDD" id="cd00371">
    <property type="entry name" value="HMA"/>
    <property type="match status" value="1"/>
</dbReference>
<dbReference type="AlphaFoldDB" id="A0A059FID4"/>
<sequence length="66" mass="6809">MQLHIENMTCSGCVRTVTRAIHSVDPGATVNADPEHHTVEVGTSAPRAGIEAALAAAGYPAARETP</sequence>
<dbReference type="Pfam" id="PF00403">
    <property type="entry name" value="HMA"/>
    <property type="match status" value="1"/>
</dbReference>
<evidence type="ECO:0000313" key="3">
    <source>
        <dbReference type="Proteomes" id="UP000024816"/>
    </source>
</evidence>
<dbReference type="GO" id="GO:0046872">
    <property type="term" value="F:metal ion binding"/>
    <property type="evidence" value="ECO:0007669"/>
    <property type="project" value="InterPro"/>
</dbReference>
<organism evidence="2 3">
    <name type="scientific">Hyphomonas jannaschiana VP2</name>
    <dbReference type="NCBI Taxonomy" id="1280952"/>
    <lineage>
        <taxon>Bacteria</taxon>
        <taxon>Pseudomonadati</taxon>
        <taxon>Pseudomonadota</taxon>
        <taxon>Alphaproteobacteria</taxon>
        <taxon>Hyphomonadales</taxon>
        <taxon>Hyphomonadaceae</taxon>
        <taxon>Hyphomonas</taxon>
    </lineage>
</organism>
<dbReference type="Proteomes" id="UP000024816">
    <property type="component" value="Unassembled WGS sequence"/>
</dbReference>
<dbReference type="EMBL" id="ARYJ01000002">
    <property type="protein sequence ID" value="KCZ90248.1"/>
    <property type="molecule type" value="Genomic_DNA"/>
</dbReference>
<dbReference type="InterPro" id="IPR006121">
    <property type="entry name" value="HMA_dom"/>
</dbReference>
<gene>
    <name evidence="2" type="ORF">HJA_03436</name>
</gene>
<proteinExistence type="predicted"/>
<evidence type="ECO:0000313" key="2">
    <source>
        <dbReference type="EMBL" id="KCZ90248.1"/>
    </source>
</evidence>
<evidence type="ECO:0000259" key="1">
    <source>
        <dbReference type="PROSITE" id="PS50846"/>
    </source>
</evidence>
<dbReference type="SUPFAM" id="SSF55008">
    <property type="entry name" value="HMA, heavy metal-associated domain"/>
    <property type="match status" value="1"/>
</dbReference>